<dbReference type="Proteomes" id="UP000282028">
    <property type="component" value="Unassembled WGS sequence"/>
</dbReference>
<evidence type="ECO:0000256" key="1">
    <source>
        <dbReference type="ARBA" id="ARBA00004514"/>
    </source>
</evidence>
<evidence type="ECO:0000256" key="7">
    <source>
        <dbReference type="ARBA" id="ARBA00093797"/>
    </source>
</evidence>
<feature type="compositionally biased region" description="Polar residues" evidence="8">
    <location>
        <begin position="84"/>
        <end position="101"/>
    </location>
</feature>
<evidence type="ECO:0000256" key="2">
    <source>
        <dbReference type="ARBA" id="ARBA00022490"/>
    </source>
</evidence>
<reference evidence="9 10" key="1">
    <citation type="submission" date="2018-10" db="EMBL/GenBank/DDBJ databases">
        <title>Phylogenomics of Brevibacillus.</title>
        <authorList>
            <person name="Dunlap C."/>
        </authorList>
    </citation>
    <scope>NUCLEOTIDE SEQUENCE [LARGE SCALE GENOMIC DNA]</scope>
    <source>
        <strain evidence="9 10">JCM 12215</strain>
    </source>
</reference>
<proteinExistence type="inferred from homology"/>
<name>A0A3M8CMZ2_9BACL</name>
<comment type="function">
    <text evidence="5">May act as an export chaperone for the filament capping protein FliD.</text>
</comment>
<organism evidence="9 10">
    <name type="scientific">Brevibacillus invocatus</name>
    <dbReference type="NCBI Taxonomy" id="173959"/>
    <lineage>
        <taxon>Bacteria</taxon>
        <taxon>Bacillati</taxon>
        <taxon>Bacillota</taxon>
        <taxon>Bacilli</taxon>
        <taxon>Bacillales</taxon>
        <taxon>Paenibacillaceae</taxon>
        <taxon>Brevibacillus</taxon>
    </lineage>
</organism>
<comment type="similarity">
    <text evidence="6">Belongs to the bacillales FliT family.</text>
</comment>
<accession>A0A3M8CMZ2</accession>
<keyword evidence="9" id="KW-0969">Cilium</keyword>
<evidence type="ECO:0000313" key="9">
    <source>
        <dbReference type="EMBL" id="RNB77106.1"/>
    </source>
</evidence>
<keyword evidence="9" id="KW-0282">Flagellum</keyword>
<keyword evidence="4" id="KW-0143">Chaperone</keyword>
<dbReference type="OrthoDB" id="2468366at2"/>
<evidence type="ECO:0000256" key="4">
    <source>
        <dbReference type="ARBA" id="ARBA00023186"/>
    </source>
</evidence>
<sequence>MNQSVDALLDRLLEATLRLEQAVTHTESDPDEWLAILDERDELISKIQDSTLTSSTASDLQREKLTKIYDVNQRLIPLMDKQKQGVQNQLNKVQRSKQAMHSYNDEGPSGYGAFFDRKN</sequence>
<protein>
    <recommendedName>
        <fullName evidence="7">Flagellar protein FliT</fullName>
    </recommendedName>
</protein>
<feature type="region of interest" description="Disordered" evidence="8">
    <location>
        <begin position="82"/>
        <end position="119"/>
    </location>
</feature>
<dbReference type="InterPro" id="IPR008622">
    <property type="entry name" value="FliT"/>
</dbReference>
<evidence type="ECO:0000313" key="10">
    <source>
        <dbReference type="Proteomes" id="UP000282028"/>
    </source>
</evidence>
<keyword evidence="3" id="KW-1005">Bacterial flagellum biogenesis</keyword>
<dbReference type="RefSeq" id="WP_122907146.1">
    <property type="nucleotide sequence ID" value="NZ_CBCSBE010000018.1"/>
</dbReference>
<keyword evidence="9" id="KW-0966">Cell projection</keyword>
<evidence type="ECO:0000256" key="3">
    <source>
        <dbReference type="ARBA" id="ARBA00022795"/>
    </source>
</evidence>
<dbReference type="EMBL" id="RHHR01000002">
    <property type="protein sequence ID" value="RNB77106.1"/>
    <property type="molecule type" value="Genomic_DNA"/>
</dbReference>
<evidence type="ECO:0000256" key="6">
    <source>
        <dbReference type="ARBA" id="ARBA00093785"/>
    </source>
</evidence>
<keyword evidence="10" id="KW-1185">Reference proteome</keyword>
<comment type="subcellular location">
    <subcellularLocation>
        <location evidence="1">Cytoplasm</location>
        <location evidence="1">Cytosol</location>
    </subcellularLocation>
</comment>
<comment type="caution">
    <text evidence="9">The sequence shown here is derived from an EMBL/GenBank/DDBJ whole genome shotgun (WGS) entry which is preliminary data.</text>
</comment>
<evidence type="ECO:0000256" key="8">
    <source>
        <dbReference type="SAM" id="MobiDB-lite"/>
    </source>
</evidence>
<gene>
    <name evidence="9" type="ORF">EDM52_00685</name>
</gene>
<evidence type="ECO:0000256" key="5">
    <source>
        <dbReference type="ARBA" id="ARBA00093765"/>
    </source>
</evidence>
<dbReference type="Pfam" id="PF05400">
    <property type="entry name" value="FliT"/>
    <property type="match status" value="1"/>
</dbReference>
<keyword evidence="2" id="KW-0963">Cytoplasm</keyword>
<dbReference type="AlphaFoldDB" id="A0A3M8CMZ2"/>